<keyword evidence="1" id="KW-1133">Transmembrane helix</keyword>
<comment type="caution">
    <text evidence="2">The sequence shown here is derived from an EMBL/GenBank/DDBJ whole genome shotgun (WGS) entry which is preliminary data.</text>
</comment>
<evidence type="ECO:0000313" key="3">
    <source>
        <dbReference type="Proteomes" id="UP000253141"/>
    </source>
</evidence>
<dbReference type="Proteomes" id="UP000253141">
    <property type="component" value="Unassembled WGS sequence"/>
</dbReference>
<protein>
    <submittedName>
        <fullName evidence="2">Uncharacterized protein</fullName>
    </submittedName>
</protein>
<evidence type="ECO:0000256" key="1">
    <source>
        <dbReference type="SAM" id="Phobius"/>
    </source>
</evidence>
<sequence>MKTLTKPDHFTFINHFGVPHFNKSLLKTRIEMMNKQYTTWKTVGKYFLFVPVLFIVLSFSKPYLIANNQTKYLIQTDDAIEWVITPKITMKDLTKIQEAIEAHGGTFEITSYQLDPLHLYVQQMATMESTEKSAGSSHYGNPHSLRPIRCGFLKLDLKTNKIIHHSRESPLADLQKVVLEDRTEAEKAYNENALEYELREKQVQLGTFWENIQYLTVTSFPENQSPFFRVLSGKSTSVWKDKLSGAEILKEALKHPSAITRVNRHPIAHEDLAKLDVKTIKDAFIFDIYDEKKDYAKKTYLLVHTNP</sequence>
<accession>A0A369IFN2</accession>
<name>A0A369IFN2_9BACT</name>
<feature type="transmembrane region" description="Helical" evidence="1">
    <location>
        <begin position="46"/>
        <end position="65"/>
    </location>
</feature>
<organism evidence="2 3">
    <name type="scientific">Runella aurantiaca</name>
    <dbReference type="NCBI Taxonomy" id="2282308"/>
    <lineage>
        <taxon>Bacteria</taxon>
        <taxon>Pseudomonadati</taxon>
        <taxon>Bacteroidota</taxon>
        <taxon>Cytophagia</taxon>
        <taxon>Cytophagales</taxon>
        <taxon>Spirosomataceae</taxon>
        <taxon>Runella</taxon>
    </lineage>
</organism>
<proteinExistence type="predicted"/>
<dbReference type="OrthoDB" id="927746at2"/>
<keyword evidence="1" id="KW-0812">Transmembrane</keyword>
<dbReference type="RefSeq" id="WP_114461460.1">
    <property type="nucleotide sequence ID" value="NZ_QPIW01000009.1"/>
</dbReference>
<dbReference type="AlphaFoldDB" id="A0A369IFN2"/>
<gene>
    <name evidence="2" type="ORF">DVG78_12730</name>
</gene>
<reference evidence="2 3" key="1">
    <citation type="submission" date="2018-07" db="EMBL/GenBank/DDBJ databases">
        <title>Genome analysis of Runella aurantiaca.</title>
        <authorList>
            <person name="Yang X."/>
        </authorList>
    </citation>
    <scope>NUCLEOTIDE SEQUENCE [LARGE SCALE GENOMIC DNA]</scope>
    <source>
        <strain evidence="2 3">YX9</strain>
    </source>
</reference>
<evidence type="ECO:0000313" key="2">
    <source>
        <dbReference type="EMBL" id="RDB05446.1"/>
    </source>
</evidence>
<dbReference type="EMBL" id="QPIW01000009">
    <property type="protein sequence ID" value="RDB05446.1"/>
    <property type="molecule type" value="Genomic_DNA"/>
</dbReference>
<keyword evidence="3" id="KW-1185">Reference proteome</keyword>
<keyword evidence="1" id="KW-0472">Membrane</keyword>